<evidence type="ECO:0000256" key="3">
    <source>
        <dbReference type="ARBA" id="ARBA00023136"/>
    </source>
</evidence>
<feature type="transmembrane region" description="Helical" evidence="4">
    <location>
        <begin position="66"/>
        <end position="86"/>
    </location>
</feature>
<keyword evidence="3 4" id="KW-0472">Membrane</keyword>
<dbReference type="CDD" id="cd17325">
    <property type="entry name" value="MFS_MdtG_SLC18_like"/>
    <property type="match status" value="1"/>
</dbReference>
<feature type="transmembrane region" description="Helical" evidence="4">
    <location>
        <begin position="366"/>
        <end position="389"/>
    </location>
</feature>
<dbReference type="PANTHER" id="PTHR23546">
    <property type="entry name" value="TRANSPORT PROTEIN"/>
    <property type="match status" value="1"/>
</dbReference>
<protein>
    <submittedName>
        <fullName evidence="6">MFS transporter</fullName>
    </submittedName>
</protein>
<name>A0ABS6VLV2_9GAMM</name>
<dbReference type="EMBL" id="JAHWDQ010000001">
    <property type="protein sequence ID" value="MBW2939282.1"/>
    <property type="molecule type" value="Genomic_DNA"/>
</dbReference>
<feature type="transmembrane region" description="Helical" evidence="4">
    <location>
        <begin position="395"/>
        <end position="414"/>
    </location>
</feature>
<accession>A0ABS6VLV2</accession>
<dbReference type="Proteomes" id="UP001166291">
    <property type="component" value="Unassembled WGS sequence"/>
</dbReference>
<dbReference type="RefSeq" id="WP_219041554.1">
    <property type="nucleotide sequence ID" value="NZ_JAHWDQ010000001.1"/>
</dbReference>
<feature type="transmembrane region" description="Helical" evidence="4">
    <location>
        <begin position="308"/>
        <end position="326"/>
    </location>
</feature>
<comment type="caution">
    <text evidence="6">The sequence shown here is derived from an EMBL/GenBank/DDBJ whole genome shotgun (WGS) entry which is preliminary data.</text>
</comment>
<evidence type="ECO:0000313" key="7">
    <source>
        <dbReference type="Proteomes" id="UP001166291"/>
    </source>
</evidence>
<proteinExistence type="predicted"/>
<feature type="transmembrane region" description="Helical" evidence="4">
    <location>
        <begin position="198"/>
        <end position="216"/>
    </location>
</feature>
<feature type="transmembrane region" description="Helical" evidence="4">
    <location>
        <begin position="98"/>
        <end position="117"/>
    </location>
</feature>
<feature type="transmembrane region" description="Helical" evidence="4">
    <location>
        <begin position="174"/>
        <end position="192"/>
    </location>
</feature>
<feature type="transmembrane region" description="Helical" evidence="4">
    <location>
        <begin position="237"/>
        <end position="256"/>
    </location>
</feature>
<evidence type="ECO:0000256" key="4">
    <source>
        <dbReference type="SAM" id="Phobius"/>
    </source>
</evidence>
<dbReference type="InterPro" id="IPR020846">
    <property type="entry name" value="MFS_dom"/>
</dbReference>
<organism evidence="6 7">
    <name type="scientific">Zhongshania aquimaris</name>
    <dbReference type="NCBI Taxonomy" id="2857107"/>
    <lineage>
        <taxon>Bacteria</taxon>
        <taxon>Pseudomonadati</taxon>
        <taxon>Pseudomonadota</taxon>
        <taxon>Gammaproteobacteria</taxon>
        <taxon>Cellvibrionales</taxon>
        <taxon>Spongiibacteraceae</taxon>
        <taxon>Zhongshania</taxon>
    </lineage>
</organism>
<dbReference type="PROSITE" id="PS50850">
    <property type="entry name" value="MFS"/>
    <property type="match status" value="1"/>
</dbReference>
<dbReference type="Pfam" id="PF07690">
    <property type="entry name" value="MFS_1"/>
    <property type="match status" value="1"/>
</dbReference>
<evidence type="ECO:0000256" key="1">
    <source>
        <dbReference type="ARBA" id="ARBA00022692"/>
    </source>
</evidence>
<keyword evidence="2 4" id="KW-1133">Transmembrane helix</keyword>
<feature type="transmembrane region" description="Helical" evidence="4">
    <location>
        <begin position="123"/>
        <end position="140"/>
    </location>
</feature>
<dbReference type="InterPro" id="IPR011701">
    <property type="entry name" value="MFS"/>
</dbReference>
<feature type="domain" description="Major facilitator superfamily (MFS) profile" evidence="5">
    <location>
        <begin position="16"/>
        <end position="417"/>
    </location>
</feature>
<gene>
    <name evidence="6" type="ORF">KXJ70_00720</name>
</gene>
<evidence type="ECO:0000256" key="2">
    <source>
        <dbReference type="ARBA" id="ARBA00022989"/>
    </source>
</evidence>
<evidence type="ECO:0000313" key="6">
    <source>
        <dbReference type="EMBL" id="MBW2939282.1"/>
    </source>
</evidence>
<keyword evidence="1 4" id="KW-0812">Transmembrane</keyword>
<feature type="transmembrane region" description="Helical" evidence="4">
    <location>
        <begin position="20"/>
        <end position="41"/>
    </location>
</feature>
<reference evidence="6" key="1">
    <citation type="submission" date="2021-07" db="EMBL/GenBank/DDBJ databases">
        <title>Zhongshania sp. CAU 1632 isolated from seawater.</title>
        <authorList>
            <person name="Kim W."/>
        </authorList>
    </citation>
    <scope>NUCLEOTIDE SEQUENCE</scope>
    <source>
        <strain evidence="6">CAU 1632</strain>
    </source>
</reference>
<keyword evidence="7" id="KW-1185">Reference proteome</keyword>
<evidence type="ECO:0000259" key="5">
    <source>
        <dbReference type="PROSITE" id="PS50850"/>
    </source>
</evidence>
<sequence>MSSVSEVNAIKPSNKAMFSLYLAMMCVGMGQTVVFAILPMLGRELQLDKLIFHIPFFNLDVQPKELAITSLSALTAFVFFIVAPKWGRLSDRWGRKPLIILGLFGYVIGTLLFNAVAQLGLSGVLLGVPLFILLIISRAFHAVIMTPTHPASAAYMVDVTTVHERTKGMGKLQAFNQIGVMVGPALAWFVTLSYLAPLYIQAGVSLIVGVLVWRYLPPIAASNSSGKKLPKLSYFDPRYRVYIAIGFTIFSLLGMVQQTLGFYYQDILGVDGKRAAQLFSTAMVISSISVLLAQFLVVRRYSGLPMRLLRVGLPFMLLSYLLLANASNIAMLYLAMAMFGFGMGLTGPSFTATATMTVEAHEQGGLAGLLGAIAGLGFMFGPLLGGALYRISPSYPYWCAAMVMSAVIVLFMFFEKSWRA</sequence>
<feature type="transmembrane region" description="Helical" evidence="4">
    <location>
        <begin position="276"/>
        <end position="296"/>
    </location>
</feature>
<dbReference type="PANTHER" id="PTHR23546:SF1">
    <property type="entry name" value="MEMBRANE PROTEIN"/>
    <property type="match status" value="1"/>
</dbReference>